<keyword evidence="2" id="KW-1185">Reference proteome</keyword>
<dbReference type="AlphaFoldDB" id="A0A5N7BCA0"/>
<proteinExistence type="predicted"/>
<reference evidence="1 2" key="1">
    <citation type="submission" date="2019-04" db="EMBL/GenBank/DDBJ databases">
        <title>Friends and foes A comparative genomics studyof 23 Aspergillus species from section Flavi.</title>
        <authorList>
            <consortium name="DOE Joint Genome Institute"/>
            <person name="Kjaerbolling I."/>
            <person name="Vesth T."/>
            <person name="Frisvad J.C."/>
            <person name="Nybo J.L."/>
            <person name="Theobald S."/>
            <person name="Kildgaard S."/>
            <person name="Isbrandt T."/>
            <person name="Kuo A."/>
            <person name="Sato A."/>
            <person name="Lyhne E.K."/>
            <person name="Kogle M.E."/>
            <person name="Wiebenga A."/>
            <person name="Kun R.S."/>
            <person name="Lubbers R.J."/>
            <person name="Makela M.R."/>
            <person name="Barry K."/>
            <person name="Chovatia M."/>
            <person name="Clum A."/>
            <person name="Daum C."/>
            <person name="Haridas S."/>
            <person name="He G."/>
            <person name="LaButti K."/>
            <person name="Lipzen A."/>
            <person name="Mondo S."/>
            <person name="Riley R."/>
            <person name="Salamov A."/>
            <person name="Simmons B.A."/>
            <person name="Magnuson J.K."/>
            <person name="Henrissat B."/>
            <person name="Mortensen U.H."/>
            <person name="Larsen T.O."/>
            <person name="Devries R.P."/>
            <person name="Grigoriev I.V."/>
            <person name="Machida M."/>
            <person name="Baker S.E."/>
            <person name="Andersen M.R."/>
        </authorList>
    </citation>
    <scope>NUCLEOTIDE SEQUENCE [LARGE SCALE GENOMIC DNA]</scope>
    <source>
        <strain evidence="1 2">IBT 29228</strain>
    </source>
</reference>
<sequence>MHIQPDFRLSEKQCTLVCQARYGERFTLSHRENVYIFLRYDAVSKAVGETHKCPTVRGYQEKRIIVAGRALFESGPRNDICPPFMAAVQKYSETRACSRRKRPRIIASLAKEGSLKTGWPW</sequence>
<dbReference type="EMBL" id="ML736195">
    <property type="protein sequence ID" value="KAE8379393.1"/>
    <property type="molecule type" value="Genomic_DNA"/>
</dbReference>
<accession>A0A5N7BCA0</accession>
<protein>
    <submittedName>
        <fullName evidence="1">Uncharacterized protein</fullName>
    </submittedName>
</protein>
<gene>
    <name evidence="1" type="ORF">BDV26DRAFT_170758</name>
</gene>
<name>A0A5N7BCA0_9EURO</name>
<evidence type="ECO:0000313" key="1">
    <source>
        <dbReference type="EMBL" id="KAE8379393.1"/>
    </source>
</evidence>
<evidence type="ECO:0000313" key="2">
    <source>
        <dbReference type="Proteomes" id="UP000326198"/>
    </source>
</evidence>
<dbReference type="Proteomes" id="UP000326198">
    <property type="component" value="Unassembled WGS sequence"/>
</dbReference>
<organism evidence="1 2">
    <name type="scientific">Aspergillus bertholletiae</name>
    <dbReference type="NCBI Taxonomy" id="1226010"/>
    <lineage>
        <taxon>Eukaryota</taxon>
        <taxon>Fungi</taxon>
        <taxon>Dikarya</taxon>
        <taxon>Ascomycota</taxon>
        <taxon>Pezizomycotina</taxon>
        <taxon>Eurotiomycetes</taxon>
        <taxon>Eurotiomycetidae</taxon>
        <taxon>Eurotiales</taxon>
        <taxon>Aspergillaceae</taxon>
        <taxon>Aspergillus</taxon>
        <taxon>Aspergillus subgen. Circumdati</taxon>
    </lineage>
</organism>